<dbReference type="OrthoDB" id="2423195at2759"/>
<dbReference type="SMART" id="SM00356">
    <property type="entry name" value="ZnF_C3H1"/>
    <property type="match status" value="2"/>
</dbReference>
<proteinExistence type="predicted"/>
<dbReference type="InterPro" id="IPR041677">
    <property type="entry name" value="DNA2/NAM7_AAA_11"/>
</dbReference>
<dbReference type="CDD" id="cd18808">
    <property type="entry name" value="SF1_C_Upf1"/>
    <property type="match status" value="1"/>
</dbReference>
<dbReference type="InterPro" id="IPR041679">
    <property type="entry name" value="DNA2/NAM7-like_C"/>
</dbReference>
<dbReference type="InterPro" id="IPR047187">
    <property type="entry name" value="SF1_C_Upf1"/>
</dbReference>
<keyword evidence="1" id="KW-0479">Metal-binding</keyword>
<dbReference type="InterPro" id="IPR045055">
    <property type="entry name" value="DNA2/NAM7-like"/>
</dbReference>
<feature type="zinc finger region" description="C3H1-type" evidence="1">
    <location>
        <begin position="61"/>
        <end position="89"/>
    </location>
</feature>
<dbReference type="InterPro" id="IPR027417">
    <property type="entry name" value="P-loop_NTPase"/>
</dbReference>
<dbReference type="Pfam" id="PF13086">
    <property type="entry name" value="AAA_11"/>
    <property type="match status" value="1"/>
</dbReference>
<comment type="caution">
    <text evidence="5">The sequence shown here is derived from an EMBL/GenBank/DDBJ whole genome shotgun (WGS) entry which is preliminary data.</text>
</comment>
<dbReference type="EMBL" id="JAACJN010000376">
    <property type="protein sequence ID" value="KAF5345500.1"/>
    <property type="molecule type" value="Genomic_DNA"/>
</dbReference>
<evidence type="ECO:0000256" key="2">
    <source>
        <dbReference type="SAM" id="Coils"/>
    </source>
</evidence>
<dbReference type="Gene3D" id="4.10.1000.10">
    <property type="entry name" value="Zinc finger, CCCH-type"/>
    <property type="match status" value="1"/>
</dbReference>
<evidence type="ECO:0000259" key="4">
    <source>
        <dbReference type="PROSITE" id="PS50103"/>
    </source>
</evidence>
<evidence type="ECO:0000313" key="5">
    <source>
        <dbReference type="EMBL" id="KAF5345500.1"/>
    </source>
</evidence>
<feature type="region of interest" description="Disordered" evidence="3">
    <location>
        <begin position="34"/>
        <end position="61"/>
    </location>
</feature>
<dbReference type="Proteomes" id="UP000518752">
    <property type="component" value="Unassembled WGS sequence"/>
</dbReference>
<dbReference type="GO" id="GO:0004386">
    <property type="term" value="F:helicase activity"/>
    <property type="evidence" value="ECO:0007669"/>
    <property type="project" value="InterPro"/>
</dbReference>
<dbReference type="GO" id="GO:0008270">
    <property type="term" value="F:zinc ion binding"/>
    <property type="evidence" value="ECO:0007669"/>
    <property type="project" value="UniProtKB-KW"/>
</dbReference>
<dbReference type="PROSITE" id="PS50103">
    <property type="entry name" value="ZF_C3H1"/>
    <property type="match status" value="2"/>
</dbReference>
<dbReference type="Pfam" id="PF13087">
    <property type="entry name" value="AAA_12"/>
    <property type="match status" value="1"/>
</dbReference>
<dbReference type="PANTHER" id="PTHR10887">
    <property type="entry name" value="DNA2/NAM7 HELICASE FAMILY"/>
    <property type="match status" value="1"/>
</dbReference>
<feature type="coiled-coil region" evidence="2">
    <location>
        <begin position="1067"/>
        <end position="1094"/>
    </location>
</feature>
<dbReference type="GO" id="GO:0031048">
    <property type="term" value="P:regulatory ncRNA-mediated heterochromatin formation"/>
    <property type="evidence" value="ECO:0007669"/>
    <property type="project" value="TreeGrafter"/>
</dbReference>
<accession>A0A8H5CPE7</accession>
<dbReference type="SUPFAM" id="SSF52540">
    <property type="entry name" value="P-loop containing nucleoside triphosphate hydrolases"/>
    <property type="match status" value="1"/>
</dbReference>
<keyword evidence="1" id="KW-0862">Zinc</keyword>
<dbReference type="InterPro" id="IPR000571">
    <property type="entry name" value="Znf_CCCH"/>
</dbReference>
<evidence type="ECO:0000256" key="3">
    <source>
        <dbReference type="SAM" id="MobiDB-lite"/>
    </source>
</evidence>
<evidence type="ECO:0000256" key="1">
    <source>
        <dbReference type="PROSITE-ProRule" id="PRU00723"/>
    </source>
</evidence>
<feature type="domain" description="C3H1-type" evidence="4">
    <location>
        <begin position="61"/>
        <end position="89"/>
    </location>
</feature>
<dbReference type="GO" id="GO:0031380">
    <property type="term" value="C:nuclear RNA-directed RNA polymerase complex"/>
    <property type="evidence" value="ECO:0007669"/>
    <property type="project" value="TreeGrafter"/>
</dbReference>
<protein>
    <recommendedName>
        <fullName evidence="4">C3H1-type domain-containing protein</fullName>
    </recommendedName>
</protein>
<feature type="non-terminal residue" evidence="5">
    <location>
        <position position="1556"/>
    </location>
</feature>
<name>A0A8H5CPE7_9AGAR</name>
<feature type="domain" description="C3H1-type" evidence="4">
    <location>
        <begin position="3"/>
        <end position="31"/>
    </location>
</feature>
<keyword evidence="6" id="KW-1185">Reference proteome</keyword>
<feature type="zinc finger region" description="C3H1-type" evidence="1">
    <location>
        <begin position="3"/>
        <end position="31"/>
    </location>
</feature>
<dbReference type="Gene3D" id="3.40.50.300">
    <property type="entry name" value="P-loop containing nucleotide triphosphate hydrolases"/>
    <property type="match status" value="3"/>
</dbReference>
<organism evidence="5 6">
    <name type="scientific">Collybiopsis confluens</name>
    <dbReference type="NCBI Taxonomy" id="2823264"/>
    <lineage>
        <taxon>Eukaryota</taxon>
        <taxon>Fungi</taxon>
        <taxon>Dikarya</taxon>
        <taxon>Basidiomycota</taxon>
        <taxon>Agaricomycotina</taxon>
        <taxon>Agaricomycetes</taxon>
        <taxon>Agaricomycetidae</taxon>
        <taxon>Agaricales</taxon>
        <taxon>Marasmiineae</taxon>
        <taxon>Omphalotaceae</taxon>
        <taxon>Collybiopsis</taxon>
    </lineage>
</organism>
<keyword evidence="1" id="KW-0863">Zinc-finger</keyword>
<gene>
    <name evidence="5" type="ORF">D9757_013518</name>
</gene>
<dbReference type="PANTHER" id="PTHR10887:SF445">
    <property type="entry name" value="NFX1-TYPE ZINC FINGER-CONTAINING PROTEIN 1"/>
    <property type="match status" value="1"/>
</dbReference>
<evidence type="ECO:0000313" key="6">
    <source>
        <dbReference type="Proteomes" id="UP000518752"/>
    </source>
</evidence>
<dbReference type="CDD" id="cd06008">
    <property type="entry name" value="NF-X1-zinc-finger"/>
    <property type="match status" value="1"/>
</dbReference>
<keyword evidence="2" id="KW-0175">Coiled coil</keyword>
<sequence length="1556" mass="174854">MSSTSRLLCRFINTPEGCKRGKRCSFSHDLSIGSSGGAAARDNRSNRTPLSPSAPNRREGGAPRNVCDFFWKTGQCTRGFDCTFKHLQKSNGDSTPQHDTPPPNTQEDLDFSTTEGLADINNIVPDPQFRLNPIQAHNEIKEFVSEYYSFPTHNAPSAMIKFARILASIDKRNGLWNTDDAQAFLQTIVQGNALKRVTDILQSPHVSSRSGMGFSTLSFQTGYFPVLQFAASDLILKSTLHHNLNALYTAVDASFDSLCETVTKCMNEMILNKTWKDVTPALPFDRQSQLTGIVVFSTLSTLIQQFFFRFKNAIHNHPCIVTFIGDIRSWFDTWSEAISRRPPAFEDNLDEGLRSLTVGQIAESIGRLQEIIRRVHTAAQSRRRNGVPKATISDSDRKQALLTRLRQSYDPPGDLRNGGPRHNNDSVEISNVRIVPTHEELLCPTPAYLPINLPEAPHHCRPESMEKVLDIQFRLLREELVAPIRESISIIQDDLNTVAARLGKRERTKVTPTQLEEVIARNGGMYRTKGHNSVMFQIYTNVEFAPLKAERRGFTVGLVLDAPPGGARSAEPSARQEYWKHAGSKRLTSGSLVALLLVRNFQVTIFLGSVVSSNSELVDSSKFYDSSVEIRINFMDPEVELMALRRDKATVSQSQYALLIDNGVMFESIRPFLDTLQAVEPTSIQFHRYLCPAGNLDQVQVLPPKITRSPTFKYNLECLARPGEYIHSLQAGDQDSIRRARFQLKLSSFLDASQADAMVDALTREVALIQGPPGTGKSYTGKEILRVLFQSKIRPVVLIAFTNHALDHMLLSLLDANITSNFVRLGSRTTNERIAEYSLDKLERTVSEKSTLDRTVRKEYASMKGLEETMKKILEQIQIPEVTLLGITAYLEASHPSQLESVQHPPYWIEKLYEDIFRGPDSKDDNAEAWTRVSHKKRRAEDKQIADTLYGFWKLSQDLEFIRPPTVDVQEASTSAKGKARKKAVKETPAVRMQRAQAVLAEHKIRMHSFFGALGFGDLVPPLPQGQRPIDQLLRVDNVWSMSVQERLTMALYWENCMRQEAYRSCLHEYESARKDYEEACKRYNDAKDENRRRLLSSVDLIGCTTNGAAKLTSLLTTVAPKVLVVEEAGQVLEAHILASLKNAVQHLICIGDPQQLRPNIANYSLSMDSERGRELFKFDRSLMERLSDMGLPMSQINVQRRMRPSISAHIRNILYPNLEDHLLVTKYPKVQGMQQDVFFLSHTNKENGGDEEASVSKSNTFEVQMIVDLVMYFLKQEGYNAPGDIAVLCAYLGQLQKVKAALRNLMVAVSLDERDEEQLVRQGMEEEGTVEQVVVARHIRLGTVDIFQGEEAKIVIVSLVRNSGSFEGSGAAIGFLKSSNRINVALSRAQHGLYVLGNASNLRENNQTWRTIVDGMEQAGQIGYGFPIVCPRHADEQRIVCNPGELSRGSPEGGCLRDCGFRMECGHDCPSVCHLDRDNHRGMKCMKECLRTPCRRSHPCPKFCSDECGECVFPMYNVTLPCGHTSLSVLCHQYDNLQAVYCNEQVEKKLPGCEH</sequence>
<reference evidence="5 6" key="1">
    <citation type="journal article" date="2020" name="ISME J.">
        <title>Uncovering the hidden diversity of litter-decomposition mechanisms in mushroom-forming fungi.</title>
        <authorList>
            <person name="Floudas D."/>
            <person name="Bentzer J."/>
            <person name="Ahren D."/>
            <person name="Johansson T."/>
            <person name="Persson P."/>
            <person name="Tunlid A."/>
        </authorList>
    </citation>
    <scope>NUCLEOTIDE SEQUENCE [LARGE SCALE GENOMIC DNA]</scope>
    <source>
        <strain evidence="5 6">CBS 406.79</strain>
    </source>
</reference>